<sequence>MINGCLSKEESILCYYTNPLTKELSILFYYDSYPKIIFPRLVIIEIELIADYSNNDQITLLFWF</sequence>
<comment type="caution">
    <text evidence="2">The sequence shown here is derived from an EMBL/GenBank/DDBJ whole genome shotgun (WGS) entry which is preliminary data.</text>
</comment>
<protein>
    <submittedName>
        <fullName evidence="2">Uncharacterized protein</fullName>
    </submittedName>
</protein>
<evidence type="ECO:0000313" key="2">
    <source>
        <dbReference type="EMBL" id="PJZ74309.1"/>
    </source>
</evidence>
<reference evidence="3 4" key="1">
    <citation type="submission" date="2017-07" db="EMBL/GenBank/DDBJ databases">
        <title>Leptospira spp. isolated from tropical soils.</title>
        <authorList>
            <person name="Thibeaux R."/>
            <person name="Iraola G."/>
            <person name="Ferres I."/>
            <person name="Bierque E."/>
            <person name="Girault D."/>
            <person name="Soupe-Gilbert M.-E."/>
            <person name="Picardeau M."/>
            <person name="Goarant C."/>
        </authorList>
    </citation>
    <scope>NUCLEOTIDE SEQUENCE [LARGE SCALE GENOMIC DNA]</scope>
    <source>
        <strain evidence="2 4">FH1-B-B1</strain>
        <strain evidence="1 3">FH1-B-C1</strain>
    </source>
</reference>
<dbReference type="Proteomes" id="UP000231962">
    <property type="component" value="Unassembled WGS sequence"/>
</dbReference>
<organism evidence="2 4">
    <name type="scientific">Leptospira perolatii</name>
    <dbReference type="NCBI Taxonomy" id="2023191"/>
    <lineage>
        <taxon>Bacteria</taxon>
        <taxon>Pseudomonadati</taxon>
        <taxon>Spirochaetota</taxon>
        <taxon>Spirochaetia</taxon>
        <taxon>Leptospirales</taxon>
        <taxon>Leptospiraceae</taxon>
        <taxon>Leptospira</taxon>
    </lineage>
</organism>
<keyword evidence="3" id="KW-1185">Reference proteome</keyword>
<evidence type="ECO:0000313" key="3">
    <source>
        <dbReference type="Proteomes" id="UP000231962"/>
    </source>
</evidence>
<name>A0A2M9ZQS0_9LEPT</name>
<dbReference type="EMBL" id="NPDY01000003">
    <property type="protein sequence ID" value="PJZ70473.1"/>
    <property type="molecule type" value="Genomic_DNA"/>
</dbReference>
<dbReference type="Proteomes" id="UP000231990">
    <property type="component" value="Unassembled WGS sequence"/>
</dbReference>
<accession>A0A2M9ZQS0</accession>
<evidence type="ECO:0000313" key="1">
    <source>
        <dbReference type="EMBL" id="PJZ70473.1"/>
    </source>
</evidence>
<gene>
    <name evidence="1" type="ORF">CH360_05635</name>
    <name evidence="2" type="ORF">CH373_05215</name>
</gene>
<dbReference type="EMBL" id="NPDZ01000002">
    <property type="protein sequence ID" value="PJZ74309.1"/>
    <property type="molecule type" value="Genomic_DNA"/>
</dbReference>
<dbReference type="AlphaFoldDB" id="A0A2M9ZQS0"/>
<proteinExistence type="predicted"/>
<evidence type="ECO:0000313" key="4">
    <source>
        <dbReference type="Proteomes" id="UP000231990"/>
    </source>
</evidence>